<keyword evidence="2" id="KW-0597">Phosphoprotein</keyword>
<dbReference type="Pfam" id="PF00072">
    <property type="entry name" value="Response_reg"/>
    <property type="match status" value="1"/>
</dbReference>
<dbReference type="PANTHER" id="PTHR43874:SF147">
    <property type="entry name" value="TYPE-A RESPONSE REGULATOR"/>
    <property type="match status" value="1"/>
</dbReference>
<feature type="domain" description="Response regulatory" evidence="4">
    <location>
        <begin position="34"/>
        <end position="162"/>
    </location>
</feature>
<dbReference type="EMBL" id="EF085726">
    <property type="protein sequence ID" value="ABK25022.1"/>
    <property type="molecule type" value="mRNA"/>
</dbReference>
<dbReference type="AlphaFoldDB" id="A9NWL1"/>
<evidence type="ECO:0000256" key="2">
    <source>
        <dbReference type="PROSITE-ProRule" id="PRU00169"/>
    </source>
</evidence>
<dbReference type="PROSITE" id="PS50110">
    <property type="entry name" value="RESPONSE_REGULATORY"/>
    <property type="match status" value="1"/>
</dbReference>
<feature type="compositionally biased region" description="Basic residues" evidence="3">
    <location>
        <begin position="182"/>
        <end position="193"/>
    </location>
</feature>
<dbReference type="InterPro" id="IPR011006">
    <property type="entry name" value="CheY-like_superfamily"/>
</dbReference>
<dbReference type="InterPro" id="IPR001789">
    <property type="entry name" value="Sig_transdc_resp-reg_receiver"/>
</dbReference>
<dbReference type="CDD" id="cd17581">
    <property type="entry name" value="REC_typeA_ARR"/>
    <property type="match status" value="1"/>
</dbReference>
<dbReference type="SUPFAM" id="SSF52172">
    <property type="entry name" value="CheY-like"/>
    <property type="match status" value="1"/>
</dbReference>
<feature type="region of interest" description="Disordered" evidence="3">
    <location>
        <begin position="165"/>
        <end position="208"/>
    </location>
</feature>
<dbReference type="GO" id="GO:0009736">
    <property type="term" value="P:cytokinin-activated signaling pathway"/>
    <property type="evidence" value="ECO:0007669"/>
    <property type="project" value="InterPro"/>
</dbReference>
<evidence type="ECO:0000259" key="4">
    <source>
        <dbReference type="PROSITE" id="PS50110"/>
    </source>
</evidence>
<reference evidence="5" key="1">
    <citation type="journal article" date="2008" name="BMC Genomics">
        <title>A conifer genomics resource of 200,000 spruce (Picea spp.) ESTs and 6,464 high-quality, sequence-finished full-length cDNAs for Sitka spruce (Picea sitchensis).</title>
        <authorList>
            <person name="Ralph S.G."/>
            <person name="Chun H.J."/>
            <person name="Kolosova N."/>
            <person name="Cooper D."/>
            <person name="Oddy C."/>
            <person name="Ritland C.E."/>
            <person name="Kirkpatrick R."/>
            <person name="Moore R."/>
            <person name="Barber S."/>
            <person name="Holt R.A."/>
            <person name="Jones S.J."/>
            <person name="Marra M.A."/>
            <person name="Douglas C.J."/>
            <person name="Ritland K."/>
            <person name="Bohlmann J."/>
        </authorList>
    </citation>
    <scope>NUCLEOTIDE SEQUENCE</scope>
    <source>
        <tissue evidence="5">Bark</tissue>
    </source>
</reference>
<name>A9NWL1_PICSI</name>
<sequence length="208" mass="22663">MVTSRMSSAMRMKKEKNAACGENGNEPVQCDEMHVLAVDDCLIERKVIEKLLKTNFFKVTTVDSAERALEVLGFHEEQSTCAASNAFKVNMIITDYCMPGMTGYDLLKKVQETKCLKEIPVVIISSENVPQRITSCLAGGAKDFIIKPLKLADVTKLKGHIKPPKDVVSTSANASSSGPVSSKRKISSGRARGKMSERRPRVGGLTSV</sequence>
<dbReference type="Gene3D" id="3.40.50.2300">
    <property type="match status" value="1"/>
</dbReference>
<dbReference type="PANTHER" id="PTHR43874">
    <property type="entry name" value="TWO-COMPONENT RESPONSE REGULATOR"/>
    <property type="match status" value="1"/>
</dbReference>
<feature type="compositionally biased region" description="Low complexity" evidence="3">
    <location>
        <begin position="167"/>
        <end position="181"/>
    </location>
</feature>
<dbReference type="InterPro" id="IPR045279">
    <property type="entry name" value="ARR-like"/>
</dbReference>
<feature type="modified residue" description="4-aspartylphosphate" evidence="2">
    <location>
        <position position="95"/>
    </location>
</feature>
<dbReference type="GO" id="GO:0000160">
    <property type="term" value="P:phosphorelay signal transduction system"/>
    <property type="evidence" value="ECO:0007669"/>
    <property type="project" value="UniProtKB-KW"/>
</dbReference>
<evidence type="ECO:0000256" key="3">
    <source>
        <dbReference type="SAM" id="MobiDB-lite"/>
    </source>
</evidence>
<accession>A9NWL1</accession>
<proteinExistence type="evidence at transcript level"/>
<keyword evidence="1" id="KW-0902">Two-component regulatory system</keyword>
<evidence type="ECO:0000313" key="5">
    <source>
        <dbReference type="EMBL" id="ABK25022.1"/>
    </source>
</evidence>
<evidence type="ECO:0000256" key="1">
    <source>
        <dbReference type="ARBA" id="ARBA00023012"/>
    </source>
</evidence>
<dbReference type="SMART" id="SM00448">
    <property type="entry name" value="REC"/>
    <property type="match status" value="1"/>
</dbReference>
<protein>
    <recommendedName>
        <fullName evidence="4">Response regulatory domain-containing protein</fullName>
    </recommendedName>
</protein>
<organism evidence="5">
    <name type="scientific">Picea sitchensis</name>
    <name type="common">Sitka spruce</name>
    <name type="synonym">Pinus sitchensis</name>
    <dbReference type="NCBI Taxonomy" id="3332"/>
    <lineage>
        <taxon>Eukaryota</taxon>
        <taxon>Viridiplantae</taxon>
        <taxon>Streptophyta</taxon>
        <taxon>Embryophyta</taxon>
        <taxon>Tracheophyta</taxon>
        <taxon>Spermatophyta</taxon>
        <taxon>Pinopsida</taxon>
        <taxon>Pinidae</taxon>
        <taxon>Conifers I</taxon>
        <taxon>Pinales</taxon>
        <taxon>Pinaceae</taxon>
        <taxon>Picea</taxon>
    </lineage>
</organism>